<proteinExistence type="predicted"/>
<dbReference type="Proteomes" id="UP000630952">
    <property type="component" value="Unassembled WGS sequence"/>
</dbReference>
<comment type="caution">
    <text evidence="2">The sequence shown here is derived from an EMBL/GenBank/DDBJ whole genome shotgun (WGS) entry which is preliminary data.</text>
</comment>
<evidence type="ECO:0008006" key="4">
    <source>
        <dbReference type="Google" id="ProtNLM"/>
    </source>
</evidence>
<protein>
    <recommendedName>
        <fullName evidence="4">Transposase</fullName>
    </recommendedName>
</protein>
<keyword evidence="3" id="KW-1185">Reference proteome</keyword>
<accession>A0ABR9YF85</accession>
<feature type="region of interest" description="Disordered" evidence="1">
    <location>
        <begin position="43"/>
        <end position="65"/>
    </location>
</feature>
<feature type="compositionally biased region" description="Basic and acidic residues" evidence="1">
    <location>
        <begin position="1"/>
        <end position="13"/>
    </location>
</feature>
<dbReference type="EMBL" id="JABCQO010000009">
    <property type="protein sequence ID" value="MBF0877332.1"/>
    <property type="molecule type" value="Genomic_DNA"/>
</dbReference>
<organism evidence="2 3">
    <name type="scientific">Gluconobacter cerevisiae</name>
    <dbReference type="NCBI Taxonomy" id="1379734"/>
    <lineage>
        <taxon>Bacteria</taxon>
        <taxon>Pseudomonadati</taxon>
        <taxon>Pseudomonadota</taxon>
        <taxon>Alphaproteobacteria</taxon>
        <taxon>Acetobacterales</taxon>
        <taxon>Acetobacteraceae</taxon>
        <taxon>Gluconobacter</taxon>
    </lineage>
</organism>
<name>A0ABR9YF85_9PROT</name>
<evidence type="ECO:0000256" key="1">
    <source>
        <dbReference type="SAM" id="MobiDB-lite"/>
    </source>
</evidence>
<sequence length="87" mass="9738">MSEHAVRNRKGENNQHGAFSLQDGPDWLNVIPNPTVFGHIREQGKRTSKTDGLMIGNRHPPTLPMRDNPAVLTGFLPLTCLLEIIRN</sequence>
<evidence type="ECO:0000313" key="3">
    <source>
        <dbReference type="Proteomes" id="UP000630952"/>
    </source>
</evidence>
<reference evidence="2 3" key="2">
    <citation type="submission" date="2020-11" db="EMBL/GenBank/DDBJ databases">
        <title>Description of novel Gluconobacter species.</title>
        <authorList>
            <person name="Cleenwerck I."/>
            <person name="Cnockaert M."/>
            <person name="Borremans W."/>
            <person name="Wieme A.D."/>
            <person name="De Vuyst L."/>
            <person name="Vandamme P."/>
        </authorList>
    </citation>
    <scope>NUCLEOTIDE SEQUENCE [LARGE SCALE GENOMIC DNA]</scope>
    <source>
        <strain evidence="2 3">LMG 27748</strain>
    </source>
</reference>
<evidence type="ECO:0000313" key="2">
    <source>
        <dbReference type="EMBL" id="MBF0877332.1"/>
    </source>
</evidence>
<feature type="region of interest" description="Disordered" evidence="1">
    <location>
        <begin position="1"/>
        <end position="24"/>
    </location>
</feature>
<reference evidence="3" key="1">
    <citation type="submission" date="2020-04" db="EMBL/GenBank/DDBJ databases">
        <title>Description of novel Gluconacetobacter.</title>
        <authorList>
            <person name="Sombolestani A."/>
        </authorList>
    </citation>
    <scope>NUCLEOTIDE SEQUENCE [LARGE SCALE GENOMIC DNA]</scope>
    <source>
        <strain evidence="3">LMG 27748</strain>
    </source>
</reference>
<gene>
    <name evidence="2" type="ORF">HKD21_10805</name>
</gene>
<dbReference type="RefSeq" id="WP_194255705.1">
    <property type="nucleotide sequence ID" value="NZ_JABCQO010000009.1"/>
</dbReference>